<accession>A0A5J5GQI9</accession>
<dbReference type="Pfam" id="PF01177">
    <property type="entry name" value="Asp_Glu_race"/>
    <property type="match status" value="1"/>
</dbReference>
<protein>
    <submittedName>
        <fullName evidence="2">Asp/Glu racemase</fullName>
    </submittedName>
</protein>
<organism evidence="2 3">
    <name type="scientific">Histidinibacterium aquaticum</name>
    <dbReference type="NCBI Taxonomy" id="2613962"/>
    <lineage>
        <taxon>Bacteria</taxon>
        <taxon>Pseudomonadati</taxon>
        <taxon>Pseudomonadota</taxon>
        <taxon>Alphaproteobacteria</taxon>
        <taxon>Rhodobacterales</taxon>
        <taxon>Paracoccaceae</taxon>
        <taxon>Histidinibacterium</taxon>
    </lineage>
</organism>
<proteinExistence type="inferred from homology"/>
<reference evidence="2 3" key="1">
    <citation type="submission" date="2019-09" db="EMBL/GenBank/DDBJ databases">
        <authorList>
            <person name="Park J.-S."/>
            <person name="Choi H.-J."/>
        </authorList>
    </citation>
    <scope>NUCLEOTIDE SEQUENCE [LARGE SCALE GENOMIC DNA]</scope>
    <source>
        <strain evidence="2 3">176SS1-4</strain>
    </source>
</reference>
<dbReference type="PANTHER" id="PTHR28047">
    <property type="entry name" value="PROTEIN DCG1"/>
    <property type="match status" value="1"/>
</dbReference>
<gene>
    <name evidence="2" type="ORF">F3S47_01845</name>
</gene>
<dbReference type="InterPro" id="IPR053714">
    <property type="entry name" value="Iso_Racemase_Enz_sf"/>
</dbReference>
<dbReference type="EMBL" id="VYQE01000001">
    <property type="protein sequence ID" value="KAA9010023.1"/>
    <property type="molecule type" value="Genomic_DNA"/>
</dbReference>
<keyword evidence="3" id="KW-1185">Reference proteome</keyword>
<sequence>MNESRYLTKFEPTRTRRILVVNPNSNRGLTALVQEAADRVVGQGTVVDAVNPDGGPLSIETLDDRSRAEPLAIDLLARHHGYDAYVMACFDDIGIGSARRFLRAPIVGAVEASVSLARLYAPRFGIVTTVESMVPGIRALTRELGVADRCSVRASGVGVADAASAVSDADARIDAAIEAARNYDGAEVIILGSGGLAGRAEALIRRHGIPVIDSIEAAISLGELAAASSCRMRGYRPTS</sequence>
<dbReference type="RefSeq" id="WP_150443508.1">
    <property type="nucleotide sequence ID" value="NZ_VYQE01000001.1"/>
</dbReference>
<dbReference type="InterPro" id="IPR052186">
    <property type="entry name" value="Hydantoin_racemase-like"/>
</dbReference>
<name>A0A5J5GQI9_9RHOB</name>
<dbReference type="GO" id="GO:0047661">
    <property type="term" value="F:amino-acid racemase activity"/>
    <property type="evidence" value="ECO:0007669"/>
    <property type="project" value="InterPro"/>
</dbReference>
<dbReference type="Proteomes" id="UP000326554">
    <property type="component" value="Unassembled WGS sequence"/>
</dbReference>
<comment type="similarity">
    <text evidence="1">Belongs to the HyuE racemase family.</text>
</comment>
<comment type="caution">
    <text evidence="2">The sequence shown here is derived from an EMBL/GenBank/DDBJ whole genome shotgun (WGS) entry which is preliminary data.</text>
</comment>
<dbReference type="InterPro" id="IPR015942">
    <property type="entry name" value="Asp/Glu/hydantoin_racemase"/>
</dbReference>
<dbReference type="Gene3D" id="3.40.50.12500">
    <property type="match status" value="1"/>
</dbReference>
<dbReference type="AlphaFoldDB" id="A0A5J5GQI9"/>
<evidence type="ECO:0000313" key="2">
    <source>
        <dbReference type="EMBL" id="KAA9010023.1"/>
    </source>
</evidence>
<evidence type="ECO:0000256" key="1">
    <source>
        <dbReference type="ARBA" id="ARBA00038414"/>
    </source>
</evidence>
<evidence type="ECO:0000313" key="3">
    <source>
        <dbReference type="Proteomes" id="UP000326554"/>
    </source>
</evidence>
<dbReference type="PANTHER" id="PTHR28047:SF5">
    <property type="entry name" value="PROTEIN DCG1"/>
    <property type="match status" value="1"/>
</dbReference>